<dbReference type="AlphaFoldDB" id="A0A084U385"/>
<dbReference type="Gene3D" id="3.90.76.10">
    <property type="entry name" value="Dipeptide-binding Protein, Domain 1"/>
    <property type="match status" value="1"/>
</dbReference>
<feature type="signal peptide" evidence="2">
    <location>
        <begin position="1"/>
        <end position="22"/>
    </location>
</feature>
<dbReference type="RefSeq" id="WP_036452185.1">
    <property type="nucleotide sequence ID" value="NZ_AWQU01000083.1"/>
</dbReference>
<name>A0A084U385_MALIO</name>
<accession>A0A084U385</accession>
<dbReference type="Gene3D" id="3.10.105.10">
    <property type="entry name" value="Dipeptide-binding Protein, Domain 3"/>
    <property type="match status" value="1"/>
</dbReference>
<feature type="chain" id="PRO_5001782765" evidence="2">
    <location>
        <begin position="23"/>
        <end position="827"/>
    </location>
</feature>
<evidence type="ECO:0000256" key="2">
    <source>
        <dbReference type="SAM" id="SignalP"/>
    </source>
</evidence>
<dbReference type="PROSITE" id="PS51257">
    <property type="entry name" value="PROKAR_LIPOPROTEIN"/>
    <property type="match status" value="1"/>
</dbReference>
<reference evidence="3 4" key="1">
    <citation type="journal article" date="2014" name="PLoS ONE">
        <title>Reduction of Hydrogen Peroxide Accumulation and Toxicity by a Catalase from Mycoplasma iowae.</title>
        <authorList>
            <person name="Pritchard R.E."/>
            <person name="Prassinos A.J."/>
            <person name="Osborne J.D."/>
            <person name="Raviv Z."/>
            <person name="Balish M.F."/>
        </authorList>
    </citation>
    <scope>NUCLEOTIDE SEQUENCE [LARGE SCALE GENOMIC DNA]</scope>
    <source>
        <strain evidence="3 4">DK-CPA</strain>
    </source>
</reference>
<gene>
    <name evidence="3" type="ORF">P271_254</name>
</gene>
<organism evidence="3 4">
    <name type="scientific">Malacoplasma iowae DK-CPA</name>
    <dbReference type="NCBI Taxonomy" id="1394179"/>
    <lineage>
        <taxon>Bacteria</taxon>
        <taxon>Bacillati</taxon>
        <taxon>Mycoplasmatota</taxon>
        <taxon>Mycoplasmoidales</taxon>
        <taxon>Mycoplasmoidaceae</taxon>
        <taxon>Malacoplasma</taxon>
    </lineage>
</organism>
<protein>
    <submittedName>
        <fullName evidence="3">ABC transporter substrate-binding subunit</fullName>
    </submittedName>
</protein>
<dbReference type="SUPFAM" id="SSF53850">
    <property type="entry name" value="Periplasmic binding protein-like II"/>
    <property type="match status" value="1"/>
</dbReference>
<evidence type="ECO:0000256" key="1">
    <source>
        <dbReference type="SAM" id="MobiDB-lite"/>
    </source>
</evidence>
<feature type="compositionally biased region" description="Basic and acidic residues" evidence="1">
    <location>
        <begin position="120"/>
        <end position="131"/>
    </location>
</feature>
<feature type="region of interest" description="Disordered" evidence="1">
    <location>
        <begin position="120"/>
        <end position="144"/>
    </location>
</feature>
<keyword evidence="2" id="KW-0732">Signal</keyword>
<dbReference type="Pfam" id="PF17374">
    <property type="entry name" value="DUF5396"/>
    <property type="match status" value="3"/>
</dbReference>
<keyword evidence="4" id="KW-1185">Reference proteome</keyword>
<comment type="caution">
    <text evidence="3">The sequence shown here is derived from an EMBL/GenBank/DDBJ whole genome shotgun (WGS) entry which is preliminary data.</text>
</comment>
<dbReference type="EMBL" id="AWQU01000083">
    <property type="protein sequence ID" value="KFB07421.1"/>
    <property type="molecule type" value="Genomic_DNA"/>
</dbReference>
<evidence type="ECO:0000313" key="4">
    <source>
        <dbReference type="Proteomes" id="UP000028523"/>
    </source>
</evidence>
<dbReference type="InterPro" id="IPR035158">
    <property type="entry name" value="DUF5396"/>
</dbReference>
<proteinExistence type="predicted"/>
<sequence length="827" mass="93656">MKQLKNKKLKLVKILTLTAASAPLVFTLASCSLLNTSKDTIRWATTVNPFSNSKVPFGTTFVDSPSTTYFNSLFLNLVNYQTTGKYEFDKDTGQATQTPTPHMYLEGAKQIDIYYTADQKVDDSDKEDKSTQDQPKNKTNGKDDTKLKKYIHTITDNKDKPYFDTSKAIQALNNATKVEFTIRDGLKWRDKNGNIVDSVTAKDFYSGMTGYYRSVQYGLNANSYFFSLAGIDVNKTLDKTNEPKENKFTVYMTSTPSPYLLDIITKGYFAAMPSNNPEVKPILTLGTDNDVNNPIKLTQDTKPVIDQVNTDWDKVYGGGNQQTDVDVWSAGPYYVQKTTLQDVAFKVNQSYFENVNGVGKLEDKIENVILFYGNSFGTAEKIYRGFTTGELDYAPVPAAQQLEAVLKYTGTGNLQPVVASKTTQGQFIAYNTDIYNNDGSLKSNVGQVYAKFVDKFYTEGKKIRKAINTLINYPKLAELVWKPGKYDYSLSSSPYGYLSYTKNGENKSTLQYQQIRNGDFKINNEKIKGVAGDFNRLIKIDEYIIPQNMMTEEEKTTLSELSSALDSIGATASNPLQLDYRTLVSTYTPEQTKFLQQLIDSIRIISNNRIVFNLVSRTNQTVTDYFYNSNSPMGSFLWGPDYNAVGTWVGYYFQYNYSSDGKPIMTNNKKQTDINIGVSINTKMPQLWPLLFKEMQEAMKSSPTNNGNGFNESTGWNDKQSWQRDLWKHLVEKGSIKKWDGTNNVKNANEYKVTDISSSLDSQIAIWGDLNQFNTYALVQWIDDQYPFIPNYESGLDFKSFNVVRSQFNVLPSLNSNTNFKDWSLKK</sequence>
<dbReference type="Proteomes" id="UP000028523">
    <property type="component" value="Unassembled WGS sequence"/>
</dbReference>
<evidence type="ECO:0000313" key="3">
    <source>
        <dbReference type="EMBL" id="KFB07421.1"/>
    </source>
</evidence>